<reference evidence="1 2" key="1">
    <citation type="submission" date="2019-09" db="EMBL/GenBank/DDBJ databases">
        <title>Genome sequence and assembly of Adhaeribacter sp.</title>
        <authorList>
            <person name="Chhetri G."/>
        </authorList>
    </citation>
    <scope>NUCLEOTIDE SEQUENCE [LARGE SCALE GENOMIC DNA]</scope>
    <source>
        <strain evidence="1 2">DK36</strain>
    </source>
</reference>
<sequence>MENTIAASKELELLRRELINSGFAVGESKFPHTVYAIKPAGMFKNGLGKMAIEYWAGREQFLMMGHFYKTVAEVISYLNSQNKGATPI</sequence>
<dbReference type="Proteomes" id="UP000323426">
    <property type="component" value="Unassembled WGS sequence"/>
</dbReference>
<dbReference type="EMBL" id="VWSF01000035">
    <property type="protein sequence ID" value="KAA5539132.1"/>
    <property type="molecule type" value="Genomic_DNA"/>
</dbReference>
<gene>
    <name evidence="1" type="ORF">F0145_25015</name>
</gene>
<dbReference type="RefSeq" id="WP_150093252.1">
    <property type="nucleotide sequence ID" value="NZ_VWSF01000035.1"/>
</dbReference>
<evidence type="ECO:0000313" key="1">
    <source>
        <dbReference type="EMBL" id="KAA5539132.1"/>
    </source>
</evidence>
<accession>A0A5M6CYQ4</accession>
<dbReference type="AlphaFoldDB" id="A0A5M6CYQ4"/>
<keyword evidence="2" id="KW-1185">Reference proteome</keyword>
<name>A0A5M6CYQ4_9BACT</name>
<evidence type="ECO:0000313" key="2">
    <source>
        <dbReference type="Proteomes" id="UP000323426"/>
    </source>
</evidence>
<comment type="caution">
    <text evidence="1">The sequence shown here is derived from an EMBL/GenBank/DDBJ whole genome shotgun (WGS) entry which is preliminary data.</text>
</comment>
<organism evidence="1 2">
    <name type="scientific">Adhaeribacter rhizoryzae</name>
    <dbReference type="NCBI Taxonomy" id="2607907"/>
    <lineage>
        <taxon>Bacteria</taxon>
        <taxon>Pseudomonadati</taxon>
        <taxon>Bacteroidota</taxon>
        <taxon>Cytophagia</taxon>
        <taxon>Cytophagales</taxon>
        <taxon>Hymenobacteraceae</taxon>
        <taxon>Adhaeribacter</taxon>
    </lineage>
</organism>
<protein>
    <submittedName>
        <fullName evidence="1">Uncharacterized protein</fullName>
    </submittedName>
</protein>
<proteinExistence type="predicted"/>